<feature type="compositionally biased region" description="Acidic residues" evidence="1">
    <location>
        <begin position="201"/>
        <end position="219"/>
    </location>
</feature>
<dbReference type="PROSITE" id="PS00022">
    <property type="entry name" value="EGF_1"/>
    <property type="match status" value="1"/>
</dbReference>
<feature type="domain" description="EGF-like" evidence="2 3">
    <location>
        <begin position="526"/>
        <end position="537"/>
    </location>
</feature>
<feature type="compositionally biased region" description="Basic and acidic residues" evidence="1">
    <location>
        <begin position="480"/>
        <end position="492"/>
    </location>
</feature>
<evidence type="ECO:0000259" key="3">
    <source>
        <dbReference type="PROSITE" id="PS01186"/>
    </source>
</evidence>
<feature type="compositionally biased region" description="Low complexity" evidence="1">
    <location>
        <begin position="308"/>
        <end position="332"/>
    </location>
</feature>
<dbReference type="OrthoDB" id="283575at2759"/>
<dbReference type="Proteomes" id="UP000799324">
    <property type="component" value="Unassembled WGS sequence"/>
</dbReference>
<feature type="compositionally biased region" description="Basic and acidic residues" evidence="1">
    <location>
        <begin position="21"/>
        <end position="34"/>
    </location>
</feature>
<organism evidence="4 5">
    <name type="scientific">Lophiostoma macrostomum CBS 122681</name>
    <dbReference type="NCBI Taxonomy" id="1314788"/>
    <lineage>
        <taxon>Eukaryota</taxon>
        <taxon>Fungi</taxon>
        <taxon>Dikarya</taxon>
        <taxon>Ascomycota</taxon>
        <taxon>Pezizomycotina</taxon>
        <taxon>Dothideomycetes</taxon>
        <taxon>Pleosporomycetidae</taxon>
        <taxon>Pleosporales</taxon>
        <taxon>Lophiostomataceae</taxon>
        <taxon>Lophiostoma</taxon>
    </lineage>
</organism>
<dbReference type="EMBL" id="MU004537">
    <property type="protein sequence ID" value="KAF2648465.1"/>
    <property type="molecule type" value="Genomic_DNA"/>
</dbReference>
<feature type="compositionally biased region" description="Polar residues" evidence="1">
    <location>
        <begin position="108"/>
        <end position="117"/>
    </location>
</feature>
<evidence type="ECO:0000256" key="1">
    <source>
        <dbReference type="SAM" id="MobiDB-lite"/>
    </source>
</evidence>
<reference evidence="4" key="1">
    <citation type="journal article" date="2020" name="Stud. Mycol.">
        <title>101 Dothideomycetes genomes: a test case for predicting lifestyles and emergence of pathogens.</title>
        <authorList>
            <person name="Haridas S."/>
            <person name="Albert R."/>
            <person name="Binder M."/>
            <person name="Bloem J."/>
            <person name="Labutti K."/>
            <person name="Salamov A."/>
            <person name="Andreopoulos B."/>
            <person name="Baker S."/>
            <person name="Barry K."/>
            <person name="Bills G."/>
            <person name="Bluhm B."/>
            <person name="Cannon C."/>
            <person name="Castanera R."/>
            <person name="Culley D."/>
            <person name="Daum C."/>
            <person name="Ezra D."/>
            <person name="Gonzalez J."/>
            <person name="Henrissat B."/>
            <person name="Kuo A."/>
            <person name="Liang C."/>
            <person name="Lipzen A."/>
            <person name="Lutzoni F."/>
            <person name="Magnuson J."/>
            <person name="Mondo S."/>
            <person name="Nolan M."/>
            <person name="Ohm R."/>
            <person name="Pangilinan J."/>
            <person name="Park H.-J."/>
            <person name="Ramirez L."/>
            <person name="Alfaro M."/>
            <person name="Sun H."/>
            <person name="Tritt A."/>
            <person name="Yoshinaga Y."/>
            <person name="Zwiers L.-H."/>
            <person name="Turgeon B."/>
            <person name="Goodwin S."/>
            <person name="Spatafora J."/>
            <person name="Crous P."/>
            <person name="Grigoriev I."/>
        </authorList>
    </citation>
    <scope>NUCLEOTIDE SEQUENCE</scope>
    <source>
        <strain evidence="4">CBS 122681</strain>
    </source>
</reference>
<feature type="compositionally biased region" description="Low complexity" evidence="1">
    <location>
        <begin position="656"/>
        <end position="677"/>
    </location>
</feature>
<gene>
    <name evidence="4" type="ORF">K491DRAFT_248072</name>
</gene>
<feature type="region of interest" description="Disordered" evidence="1">
    <location>
        <begin position="1"/>
        <end position="162"/>
    </location>
</feature>
<feature type="compositionally biased region" description="Basic and acidic residues" evidence="1">
    <location>
        <begin position="223"/>
        <end position="236"/>
    </location>
</feature>
<dbReference type="PROSITE" id="PS01186">
    <property type="entry name" value="EGF_2"/>
    <property type="match status" value="1"/>
</dbReference>
<feature type="compositionally biased region" description="Polar residues" evidence="1">
    <location>
        <begin position="55"/>
        <end position="95"/>
    </location>
</feature>
<evidence type="ECO:0000313" key="4">
    <source>
        <dbReference type="EMBL" id="KAF2648465.1"/>
    </source>
</evidence>
<proteinExistence type="predicted"/>
<feature type="compositionally biased region" description="Pro residues" evidence="1">
    <location>
        <begin position="125"/>
        <end position="136"/>
    </location>
</feature>
<dbReference type="AlphaFoldDB" id="A0A6A6SKP4"/>
<name>A0A6A6SKP4_9PLEO</name>
<feature type="region of interest" description="Disordered" evidence="1">
    <location>
        <begin position="445"/>
        <end position="498"/>
    </location>
</feature>
<feature type="region of interest" description="Disordered" evidence="1">
    <location>
        <begin position="175"/>
        <end position="250"/>
    </location>
</feature>
<dbReference type="InterPro" id="IPR000742">
    <property type="entry name" value="EGF"/>
</dbReference>
<evidence type="ECO:0000259" key="2">
    <source>
        <dbReference type="PROSITE" id="PS00022"/>
    </source>
</evidence>
<feature type="region of interest" description="Disordered" evidence="1">
    <location>
        <begin position="641"/>
        <end position="677"/>
    </location>
</feature>
<dbReference type="PANTHER" id="PTHR17178:SF0">
    <property type="entry name" value="SERGLYCIN"/>
    <property type="match status" value="1"/>
</dbReference>
<evidence type="ECO:0000313" key="5">
    <source>
        <dbReference type="Proteomes" id="UP000799324"/>
    </source>
</evidence>
<feature type="region of interest" description="Disordered" evidence="1">
    <location>
        <begin position="299"/>
        <end position="375"/>
    </location>
</feature>
<protein>
    <recommendedName>
        <fullName evidence="2 3">EGF-like domain-containing protein</fullName>
    </recommendedName>
</protein>
<feature type="compositionally biased region" description="Polar residues" evidence="1">
    <location>
        <begin position="186"/>
        <end position="197"/>
    </location>
</feature>
<keyword evidence="5" id="KW-1185">Reference proteome</keyword>
<dbReference type="PANTHER" id="PTHR17178">
    <property type="entry name" value="SECRETORY GRANULE PROTEOGLYCAN CORE PROTEIN"/>
    <property type="match status" value="1"/>
</dbReference>
<accession>A0A6A6SKP4</accession>
<sequence length="755" mass="80346">MSNDPRRAPRPYRPSDDDDSDARRGSVRAARERLQMAQRQQQLPDRSRIVGLPQRPNQLVSQFSADGQQQLRPPQSAAPQGSRNKAPSPQWPLSNDQEDVLDSRPGQYRSSNPSEGSSLGDIPDFPIPQPPMPAVQPLPRRQPTLGPPPSSRRGPPSYYTQMSYVSPIVEEAETRSDAIHSHHGSFASSNVIPSNNKEFYLEEEEEDDDDERSDDDETITSDYGRESRASDHDDKSGLVTPALVRQASLGRRTKPSLMTIKSVDSLEKKGGVVKRKPIPDPVFAGAGAAGIGGAMMAARDGVMGQPPSSSSLSNGTGLLDPSSSSSESLTSLRNTKPGSGDAESQRALNAGLESPGLPLPQAAKQPSLADRIGKRRIPPRIDVDAVREAEARGSLTSLPELIRRATRLAANLDRGKTASRLGLDFWEAGADDKGRYDARRSGSLSDMLAAFPPPGEATPTGDRTPNPNRTPKWPGGAGARYDKESRQSDRESKRRRRSSSNGQCAGIITCQNGGVAIQNSDLTCNCVCINGFVGKTCGTEGDAGCTTTNVQGAANNATIGSGIPRLLESAQSNFSIPLNSTQLLSLFSNLSLSCNTENALVTFNGLASRSVPIIVESTIEPSRSLPLLDLAQRDQGIRPLSPRQAIGDFGNAKGNANTDSGGSATATGEATATATPSIPISSNTTAIDFARIGVLLVLQETRALDTAASAQEAIQEFLTNDRKGNSNGNTVNLGPFEIDLVKLSIDFQNGTTIKA</sequence>